<organism evidence="13 14">
    <name type="scientific">Methylophilus rhizosphaerae</name>
    <dbReference type="NCBI Taxonomy" id="492660"/>
    <lineage>
        <taxon>Bacteria</taxon>
        <taxon>Pseudomonadati</taxon>
        <taxon>Pseudomonadota</taxon>
        <taxon>Betaproteobacteria</taxon>
        <taxon>Nitrosomonadales</taxon>
        <taxon>Methylophilaceae</taxon>
        <taxon>Methylophilus</taxon>
    </lineage>
</organism>
<dbReference type="GO" id="GO:0005886">
    <property type="term" value="C:plasma membrane"/>
    <property type="evidence" value="ECO:0007669"/>
    <property type="project" value="UniProtKB-SubCell"/>
</dbReference>
<dbReference type="NCBIfam" id="TIGR00494">
    <property type="entry name" value="crcB"/>
    <property type="match status" value="1"/>
</dbReference>
<feature type="transmembrane region" description="Helical" evidence="12">
    <location>
        <begin position="96"/>
        <end position="114"/>
    </location>
</feature>
<keyword evidence="12" id="KW-0813">Transport</keyword>
<evidence type="ECO:0000256" key="7">
    <source>
        <dbReference type="ARBA" id="ARBA00023065"/>
    </source>
</evidence>
<evidence type="ECO:0000256" key="5">
    <source>
        <dbReference type="ARBA" id="ARBA00022989"/>
    </source>
</evidence>
<feature type="transmembrane region" description="Helical" evidence="12">
    <location>
        <begin position="61"/>
        <end position="84"/>
    </location>
</feature>
<dbReference type="AlphaFoldDB" id="A0A1G9EU39"/>
<dbReference type="PANTHER" id="PTHR28259:SF1">
    <property type="entry name" value="FLUORIDE EXPORT PROTEIN 1-RELATED"/>
    <property type="match status" value="1"/>
</dbReference>
<evidence type="ECO:0000256" key="6">
    <source>
        <dbReference type="ARBA" id="ARBA00023053"/>
    </source>
</evidence>
<name>A0A1G9EU39_9PROT</name>
<feature type="transmembrane region" description="Helical" evidence="12">
    <location>
        <begin position="126"/>
        <end position="150"/>
    </location>
</feature>
<keyword evidence="3" id="KW-0997">Cell inner membrane</keyword>
<gene>
    <name evidence="12" type="primary">fluC</name>
    <name evidence="12" type="synonym">crcB</name>
    <name evidence="13" type="ORF">SAMN05192566_2457</name>
</gene>
<dbReference type="Proteomes" id="UP000198629">
    <property type="component" value="Unassembled WGS sequence"/>
</dbReference>
<comment type="similarity">
    <text evidence="10 12">Belongs to the fluoride channel Fluc/FEX (TC 1.A.43) family.</text>
</comment>
<dbReference type="GO" id="GO:0062054">
    <property type="term" value="F:fluoride channel activity"/>
    <property type="evidence" value="ECO:0007669"/>
    <property type="project" value="UniProtKB-UniRule"/>
</dbReference>
<evidence type="ECO:0000256" key="2">
    <source>
        <dbReference type="ARBA" id="ARBA00022475"/>
    </source>
</evidence>
<evidence type="ECO:0000256" key="4">
    <source>
        <dbReference type="ARBA" id="ARBA00022692"/>
    </source>
</evidence>
<evidence type="ECO:0000256" key="8">
    <source>
        <dbReference type="ARBA" id="ARBA00023136"/>
    </source>
</evidence>
<keyword evidence="2 12" id="KW-1003">Cell membrane</keyword>
<comment type="subcellular location">
    <subcellularLocation>
        <location evidence="1 12">Cell membrane</location>
        <topology evidence="1 12">Multi-pass membrane protein</topology>
    </subcellularLocation>
</comment>
<keyword evidence="4 12" id="KW-0812">Transmembrane</keyword>
<keyword evidence="6 12" id="KW-0915">Sodium</keyword>
<evidence type="ECO:0000256" key="3">
    <source>
        <dbReference type="ARBA" id="ARBA00022519"/>
    </source>
</evidence>
<dbReference type="NCBIfam" id="NF010792">
    <property type="entry name" value="PRK14196.1"/>
    <property type="match status" value="1"/>
</dbReference>
<dbReference type="Pfam" id="PF02537">
    <property type="entry name" value="CRCB"/>
    <property type="match status" value="1"/>
</dbReference>
<keyword evidence="12" id="KW-0479">Metal-binding</keyword>
<evidence type="ECO:0000313" key="13">
    <source>
        <dbReference type="EMBL" id="SDK79640.1"/>
    </source>
</evidence>
<reference evidence="14" key="1">
    <citation type="submission" date="2016-10" db="EMBL/GenBank/DDBJ databases">
        <authorList>
            <person name="Varghese N."/>
            <person name="Submissions S."/>
        </authorList>
    </citation>
    <scope>NUCLEOTIDE SEQUENCE [LARGE SCALE GENOMIC DNA]</scope>
    <source>
        <strain evidence="14">CBMB127</strain>
    </source>
</reference>
<dbReference type="GO" id="GO:0140114">
    <property type="term" value="P:cellular detoxification of fluoride"/>
    <property type="evidence" value="ECO:0007669"/>
    <property type="project" value="UniProtKB-UniRule"/>
</dbReference>
<dbReference type="GO" id="GO:0046872">
    <property type="term" value="F:metal ion binding"/>
    <property type="evidence" value="ECO:0007669"/>
    <property type="project" value="UniProtKB-KW"/>
</dbReference>
<feature type="binding site" evidence="12">
    <location>
        <position position="107"/>
    </location>
    <ligand>
        <name>Na(+)</name>
        <dbReference type="ChEBI" id="CHEBI:29101"/>
        <note>structural</note>
    </ligand>
</feature>
<dbReference type="HAMAP" id="MF_00454">
    <property type="entry name" value="FluC"/>
    <property type="match status" value="1"/>
</dbReference>
<keyword evidence="5 12" id="KW-1133">Transmembrane helix</keyword>
<evidence type="ECO:0000256" key="9">
    <source>
        <dbReference type="ARBA" id="ARBA00023303"/>
    </source>
</evidence>
<evidence type="ECO:0000256" key="11">
    <source>
        <dbReference type="ARBA" id="ARBA00035585"/>
    </source>
</evidence>
<comment type="function">
    <text evidence="12">Fluoride-specific ion channel. Important for reducing fluoride concentration in the cell, thus reducing its toxicity.</text>
</comment>
<comment type="catalytic activity">
    <reaction evidence="11">
        <text>fluoride(in) = fluoride(out)</text>
        <dbReference type="Rhea" id="RHEA:76159"/>
        <dbReference type="ChEBI" id="CHEBI:17051"/>
    </reaction>
    <physiologicalReaction direction="left-to-right" evidence="11">
        <dbReference type="Rhea" id="RHEA:76160"/>
    </physiologicalReaction>
</comment>
<sequence>MLGDLSLPGERFFFTIFGFYDFDSSIGKTMWKSVIAVSIGASLGSLLRWQLGLKLNSIFPALPLGTLSANLIGAYVIGFALAYFSRMPQLSPEMRLLIITGFCGGLTTFSTFSAEVFSQLQNNQILWAFRTALVHMLGSLLFTFAGFVSLQLSRS</sequence>
<evidence type="ECO:0000256" key="1">
    <source>
        <dbReference type="ARBA" id="ARBA00004651"/>
    </source>
</evidence>
<evidence type="ECO:0000313" key="14">
    <source>
        <dbReference type="Proteomes" id="UP000198629"/>
    </source>
</evidence>
<dbReference type="PANTHER" id="PTHR28259">
    <property type="entry name" value="FLUORIDE EXPORT PROTEIN 1-RELATED"/>
    <property type="match status" value="1"/>
</dbReference>
<keyword evidence="9 12" id="KW-0407">Ion channel</keyword>
<dbReference type="STRING" id="492660.SAMN05192566_2457"/>
<keyword evidence="7 12" id="KW-0406">Ion transport</keyword>
<dbReference type="InterPro" id="IPR003691">
    <property type="entry name" value="FluC"/>
</dbReference>
<evidence type="ECO:0000256" key="10">
    <source>
        <dbReference type="ARBA" id="ARBA00035120"/>
    </source>
</evidence>
<proteinExistence type="inferred from homology"/>
<feature type="binding site" evidence="12">
    <location>
        <position position="104"/>
    </location>
    <ligand>
        <name>Na(+)</name>
        <dbReference type="ChEBI" id="CHEBI:29101"/>
        <note>structural</note>
    </ligand>
</feature>
<evidence type="ECO:0000256" key="12">
    <source>
        <dbReference type="HAMAP-Rule" id="MF_00454"/>
    </source>
</evidence>
<accession>A0A1G9EU39</accession>
<keyword evidence="8 12" id="KW-0472">Membrane</keyword>
<dbReference type="EMBL" id="FNFX01000005">
    <property type="protein sequence ID" value="SDK79640.1"/>
    <property type="molecule type" value="Genomic_DNA"/>
</dbReference>
<comment type="activity regulation">
    <text evidence="12">Na(+) is not transported, but it plays an essential structural role and its presence is essential for fluoride channel function.</text>
</comment>
<keyword evidence="14" id="KW-1185">Reference proteome</keyword>
<protein>
    <recommendedName>
        <fullName evidence="12">Fluoride-specific ion channel FluC</fullName>
    </recommendedName>
</protein>